<evidence type="ECO:0000256" key="5">
    <source>
        <dbReference type="ARBA" id="ARBA00022691"/>
    </source>
</evidence>
<gene>
    <name evidence="10 11" type="primary">SETD6</name>
</gene>
<dbReference type="EC" id="2.1.1.-" evidence="7"/>
<dbReference type="InterPro" id="IPR046341">
    <property type="entry name" value="SET_dom_sf"/>
</dbReference>
<dbReference type="InterPro" id="IPR001214">
    <property type="entry name" value="SET_dom"/>
</dbReference>
<organism evidence="9 11">
    <name type="scientific">Thamnophis sirtalis</name>
    <dbReference type="NCBI Taxonomy" id="35019"/>
    <lineage>
        <taxon>Eukaryota</taxon>
        <taxon>Metazoa</taxon>
        <taxon>Chordata</taxon>
        <taxon>Craniata</taxon>
        <taxon>Vertebrata</taxon>
        <taxon>Euteleostomi</taxon>
        <taxon>Lepidosauria</taxon>
        <taxon>Squamata</taxon>
        <taxon>Bifurcata</taxon>
        <taxon>Unidentata</taxon>
        <taxon>Episquamata</taxon>
        <taxon>Toxicofera</taxon>
        <taxon>Serpentes</taxon>
        <taxon>Colubroidea</taxon>
        <taxon>Colubridae</taxon>
        <taxon>Natricinae</taxon>
        <taxon>Thamnophis</taxon>
    </lineage>
</organism>
<keyword evidence="6 7" id="KW-0539">Nucleus</keyword>
<evidence type="ECO:0000256" key="1">
    <source>
        <dbReference type="ARBA" id="ARBA00004123"/>
    </source>
</evidence>
<dbReference type="Pfam" id="PF09273">
    <property type="entry name" value="Rubis-subs-bind"/>
    <property type="match status" value="1"/>
</dbReference>
<proteinExistence type="inferred from homology"/>
<dbReference type="Proteomes" id="UP000504617">
    <property type="component" value="Unplaced"/>
</dbReference>
<keyword evidence="5 7" id="KW-0949">S-adenosyl-L-methionine</keyword>
<comment type="function">
    <text evidence="7">Protein-lysine N-methyltransferase.</text>
</comment>
<dbReference type="PANTHER" id="PTHR13271:SF34">
    <property type="entry name" value="N-LYSINE METHYLTRANSFERASE SETD6"/>
    <property type="match status" value="1"/>
</dbReference>
<dbReference type="InterPro" id="IPR015353">
    <property type="entry name" value="Rubisco_LSMT_subst-bd"/>
</dbReference>
<dbReference type="InterPro" id="IPR044430">
    <property type="entry name" value="SETD6_SET"/>
</dbReference>
<comment type="subcellular location">
    <subcellularLocation>
        <location evidence="1 7">Nucleus</location>
    </subcellularLocation>
</comment>
<reference evidence="10 11" key="1">
    <citation type="submission" date="2025-04" db="UniProtKB">
        <authorList>
            <consortium name="RefSeq"/>
        </authorList>
    </citation>
    <scope>IDENTIFICATION</scope>
    <source>
        <tissue evidence="10 11">Skeletal muscle</tissue>
    </source>
</reference>
<dbReference type="CDD" id="cd19178">
    <property type="entry name" value="SET_SETD6"/>
    <property type="match status" value="1"/>
</dbReference>
<keyword evidence="9" id="KW-1185">Reference proteome</keyword>
<dbReference type="FunFam" id="3.90.1410.10:FF:000007">
    <property type="entry name" value="Ribosomal lysine N-methyltransferase 4"/>
    <property type="match status" value="1"/>
</dbReference>
<dbReference type="PANTHER" id="PTHR13271">
    <property type="entry name" value="UNCHARACTERIZED PUTATIVE METHYLTRANSFERASE"/>
    <property type="match status" value="1"/>
</dbReference>
<keyword evidence="4 7" id="KW-0808">Transferase</keyword>
<evidence type="ECO:0000259" key="8">
    <source>
        <dbReference type="PROSITE" id="PS50280"/>
    </source>
</evidence>
<dbReference type="RefSeq" id="XP_013922469.1">
    <property type="nucleotide sequence ID" value="XM_014066994.1"/>
</dbReference>
<dbReference type="GO" id="GO:0016279">
    <property type="term" value="F:protein-lysine N-methyltransferase activity"/>
    <property type="evidence" value="ECO:0007669"/>
    <property type="project" value="UniProtKB-UniRule"/>
</dbReference>
<dbReference type="InterPro" id="IPR036464">
    <property type="entry name" value="Rubisco_LSMT_subst-bd_sf"/>
</dbReference>
<dbReference type="KEGG" id="tsr:106549366"/>
<dbReference type="Gene3D" id="3.90.1410.10">
    <property type="entry name" value="set domain protein methyltransferase, domain 1"/>
    <property type="match status" value="1"/>
</dbReference>
<dbReference type="SUPFAM" id="SSF81822">
    <property type="entry name" value="RuBisCo LSMT C-terminal, substrate-binding domain"/>
    <property type="match status" value="1"/>
</dbReference>
<dbReference type="GO" id="GO:0032259">
    <property type="term" value="P:methylation"/>
    <property type="evidence" value="ECO:0007669"/>
    <property type="project" value="UniProtKB-KW"/>
</dbReference>
<name>A0A6I9YEK4_9SAUR</name>
<sequence length="481" mass="54000">MRHTRLAFPREQKPGGRVRRALEVPRPRGFMGRVLPASFGAPPPPSPGVYGRCLVGEGAPLSAAALSCLQVGVSREGTVAAYGLLARESLGAGEELFSIPRTALLSQHTSTLAPLLRKEEASLQSSSGWVPLLISLLYECTVSNSHWGPYFSLWPQFTDLDHPMFWGPEERARLLQGTGILEAVEKDLVNIEMEYSSIILPFLKAHPDLFNPKVHTLELYRRLVAFVMAYSFQEPLNEEEEEEEPNPPVMVPLADLLNHVANHNANLEFSPESLKMVTTQPVRKGQEIFNTYGEMANWQLLHMYGFAEAYPGNTNDSADIQMLMLLKAALQATDTEMEEKLVLDQWKFLCHQEMVGEEGAFVIGWERVFTEEELSVALQVLTMSAEEFKEFKDQEAKTDRKGTTCLLESVTMIPNLSAAQKKLLFDATLLTLKGFSSSLKEEETMLGDLQAYLQLSRREQFALQVRYGQKKILHQLLELAK</sequence>
<protein>
    <recommendedName>
        <fullName evidence="2 7">N-lysine methyltransferase SETD6</fullName>
        <ecNumber evidence="7">2.1.1.-</ecNumber>
    </recommendedName>
</protein>
<dbReference type="SUPFAM" id="SSF82199">
    <property type="entry name" value="SET domain"/>
    <property type="match status" value="1"/>
</dbReference>
<dbReference type="InterPro" id="IPR011383">
    <property type="entry name" value="N-lys_methylase_SETD6"/>
</dbReference>
<accession>A0A6I9YEK4</accession>
<dbReference type="GeneID" id="106549366"/>
<dbReference type="Pfam" id="PF00856">
    <property type="entry name" value="SET"/>
    <property type="match status" value="1"/>
</dbReference>
<dbReference type="InterPro" id="IPR050600">
    <property type="entry name" value="SETD3_SETD6_MTase"/>
</dbReference>
<evidence type="ECO:0000256" key="2">
    <source>
        <dbReference type="ARBA" id="ARBA00016973"/>
    </source>
</evidence>
<dbReference type="OrthoDB" id="341421at2759"/>
<feature type="domain" description="SET" evidence="8">
    <location>
        <begin position="67"/>
        <end position="293"/>
    </location>
</feature>
<keyword evidence="3 7" id="KW-0489">Methyltransferase</keyword>
<dbReference type="Gene3D" id="3.90.1420.10">
    <property type="entry name" value="Rubisco LSMT, substrate-binding domain"/>
    <property type="match status" value="1"/>
</dbReference>
<comment type="similarity">
    <text evidence="7">Belongs to the class V-like SAM-binding methyltransferase superfamily. Histone-lysine methyltransferase family. SETD6 subfamily.</text>
</comment>
<evidence type="ECO:0000313" key="10">
    <source>
        <dbReference type="RefSeq" id="XP_013922468.1"/>
    </source>
</evidence>
<dbReference type="RefSeq" id="XP_013922468.1">
    <property type="nucleotide sequence ID" value="XM_014066993.1"/>
</dbReference>
<dbReference type="GO" id="GO:0005634">
    <property type="term" value="C:nucleus"/>
    <property type="evidence" value="ECO:0007669"/>
    <property type="project" value="UniProtKB-SubCell"/>
</dbReference>
<dbReference type="PROSITE" id="PS50280">
    <property type="entry name" value="SET"/>
    <property type="match status" value="1"/>
</dbReference>
<evidence type="ECO:0000313" key="11">
    <source>
        <dbReference type="RefSeq" id="XP_013922469.1"/>
    </source>
</evidence>
<dbReference type="FunFam" id="3.90.1420.10:FF:000002">
    <property type="entry name" value="N-lysine methyltransferase SETD6"/>
    <property type="match status" value="1"/>
</dbReference>
<evidence type="ECO:0000256" key="6">
    <source>
        <dbReference type="ARBA" id="ARBA00023242"/>
    </source>
</evidence>
<evidence type="ECO:0000256" key="4">
    <source>
        <dbReference type="ARBA" id="ARBA00022679"/>
    </source>
</evidence>
<evidence type="ECO:0000256" key="7">
    <source>
        <dbReference type="PIRNR" id="PIRNR011771"/>
    </source>
</evidence>
<dbReference type="PIRSF" id="PIRSF011771">
    <property type="entry name" value="RMS1_SET"/>
    <property type="match status" value="1"/>
</dbReference>
<evidence type="ECO:0000256" key="3">
    <source>
        <dbReference type="ARBA" id="ARBA00022603"/>
    </source>
</evidence>
<dbReference type="CTD" id="79918"/>
<evidence type="ECO:0000313" key="9">
    <source>
        <dbReference type="Proteomes" id="UP000504617"/>
    </source>
</evidence>
<dbReference type="AlphaFoldDB" id="A0A6I9YEK4"/>